<reference evidence="8 9" key="1">
    <citation type="submission" date="2017-10" db="EMBL/GenBank/DDBJ databases">
        <title>Genomics of the genus Arcobacter.</title>
        <authorList>
            <person name="Perez-Cataluna A."/>
            <person name="Figueras M.J."/>
        </authorList>
    </citation>
    <scope>NUCLEOTIDE SEQUENCE [LARGE SCALE GENOMIC DNA]</scope>
    <source>
        <strain evidence="8 9">CECT 8987</strain>
    </source>
</reference>
<evidence type="ECO:0000256" key="4">
    <source>
        <dbReference type="ARBA" id="ARBA00022692"/>
    </source>
</evidence>
<evidence type="ECO:0000256" key="6">
    <source>
        <dbReference type="ARBA" id="ARBA00023136"/>
    </source>
</evidence>
<evidence type="ECO:0000313" key="9">
    <source>
        <dbReference type="Proteomes" id="UP000290657"/>
    </source>
</evidence>
<evidence type="ECO:0000256" key="3">
    <source>
        <dbReference type="ARBA" id="ARBA00022475"/>
    </source>
</evidence>
<feature type="transmembrane region" description="Helical" evidence="7">
    <location>
        <begin position="105"/>
        <end position="124"/>
    </location>
</feature>
<dbReference type="EMBL" id="PDKN01000011">
    <property type="protein sequence ID" value="RXJ54173.1"/>
    <property type="molecule type" value="Genomic_DNA"/>
</dbReference>
<feature type="transmembrane region" description="Helical" evidence="7">
    <location>
        <begin position="243"/>
        <end position="265"/>
    </location>
</feature>
<sequence length="393" mass="44374">MHIKEFITTIPVKKVTLRDIVSFEKTPINLLIAVMTLLFLVLFAVGITTYILHGHHAYNVTKEHPWGLLIAVYIFFVVSSTGLCIVGSLGDVFGFKDYMMISKRAIFGSIITIVSGFAVIAFEIGHPITMVIYNILTPGFTSAIWWMGTLYGLYMTFMIIEFVFLLKHNMKMAKIFGLTGLLVGLAAHSNLGGVFGFLNARTISNGVFYPMYFILTAFITGIFLSFIMYGFKYRLKFDEKATLLLTNLAKIQGLLIAILMFFVTWKMLSDVYGGMPNRAEVARHIFSSATFWAEVFFAMVIPLFIILKSAGKNIVGMFWGSLIGMVGIFFMRYNLVHDTQLKPLQMLKTSEYQLVPTWIEYFPSVTEVMISLGGLGLCLFLYYMGTKLFNLDE</sequence>
<keyword evidence="5 7" id="KW-1133">Transmembrane helix</keyword>
<feature type="transmembrane region" description="Helical" evidence="7">
    <location>
        <begin position="361"/>
        <end position="383"/>
    </location>
</feature>
<keyword evidence="3" id="KW-1003">Cell membrane</keyword>
<dbReference type="PANTHER" id="PTHR34856:SF2">
    <property type="entry name" value="PROTEIN NRFD"/>
    <property type="match status" value="1"/>
</dbReference>
<dbReference type="Pfam" id="PF03916">
    <property type="entry name" value="NrfD"/>
    <property type="match status" value="1"/>
</dbReference>
<protein>
    <submittedName>
        <fullName evidence="8">Molybdopterin oxidoreductase</fullName>
    </submittedName>
</protein>
<feature type="transmembrane region" description="Helical" evidence="7">
    <location>
        <begin position="285"/>
        <end position="307"/>
    </location>
</feature>
<comment type="subcellular location">
    <subcellularLocation>
        <location evidence="1">Cell membrane</location>
        <topology evidence="1">Multi-pass membrane protein</topology>
    </subcellularLocation>
</comment>
<organism evidence="8 9">
    <name type="scientific">Candidatus Marinarcus aquaticus</name>
    <dbReference type="NCBI Taxonomy" id="2044504"/>
    <lineage>
        <taxon>Bacteria</taxon>
        <taxon>Pseudomonadati</taxon>
        <taxon>Campylobacterota</taxon>
        <taxon>Epsilonproteobacteria</taxon>
        <taxon>Campylobacterales</taxon>
        <taxon>Arcobacteraceae</taxon>
        <taxon>Candidatus Marinarcus</taxon>
    </lineage>
</organism>
<evidence type="ECO:0000256" key="5">
    <source>
        <dbReference type="ARBA" id="ARBA00022989"/>
    </source>
</evidence>
<dbReference type="GO" id="GO:0005886">
    <property type="term" value="C:plasma membrane"/>
    <property type="evidence" value="ECO:0007669"/>
    <property type="project" value="UniProtKB-SubCell"/>
</dbReference>
<keyword evidence="6 7" id="KW-0472">Membrane</keyword>
<gene>
    <name evidence="8" type="ORF">CRV04_12405</name>
</gene>
<dbReference type="InterPro" id="IPR005614">
    <property type="entry name" value="NrfD-like"/>
</dbReference>
<evidence type="ECO:0000256" key="1">
    <source>
        <dbReference type="ARBA" id="ARBA00004651"/>
    </source>
</evidence>
<dbReference type="PANTHER" id="PTHR34856">
    <property type="entry name" value="PROTEIN NRFD"/>
    <property type="match status" value="1"/>
</dbReference>
<dbReference type="InterPro" id="IPR052049">
    <property type="entry name" value="Electron_transfer_protein"/>
</dbReference>
<name>A0A4Q0XMJ1_9BACT</name>
<feature type="transmembrane region" description="Helical" evidence="7">
    <location>
        <begin position="314"/>
        <end position="333"/>
    </location>
</feature>
<dbReference type="RefSeq" id="WP_128997177.1">
    <property type="nucleotide sequence ID" value="NZ_PDKN01000011.1"/>
</dbReference>
<keyword evidence="9" id="KW-1185">Reference proteome</keyword>
<proteinExistence type="inferred from homology"/>
<keyword evidence="4 7" id="KW-0812">Transmembrane</keyword>
<feature type="transmembrane region" description="Helical" evidence="7">
    <location>
        <begin position="144"/>
        <end position="166"/>
    </location>
</feature>
<feature type="transmembrane region" description="Helical" evidence="7">
    <location>
        <begin position="178"/>
        <end position="198"/>
    </location>
</feature>
<evidence type="ECO:0000256" key="7">
    <source>
        <dbReference type="SAM" id="Phobius"/>
    </source>
</evidence>
<dbReference type="Proteomes" id="UP000290657">
    <property type="component" value="Unassembled WGS sequence"/>
</dbReference>
<dbReference type="OrthoDB" id="9772767at2"/>
<evidence type="ECO:0000256" key="2">
    <source>
        <dbReference type="ARBA" id="ARBA00008929"/>
    </source>
</evidence>
<accession>A0A4Q0XMJ1</accession>
<evidence type="ECO:0000313" key="8">
    <source>
        <dbReference type="EMBL" id="RXJ54173.1"/>
    </source>
</evidence>
<comment type="caution">
    <text evidence="8">The sequence shown here is derived from an EMBL/GenBank/DDBJ whole genome shotgun (WGS) entry which is preliminary data.</text>
</comment>
<dbReference type="AlphaFoldDB" id="A0A4Q0XMJ1"/>
<feature type="transmembrane region" description="Helical" evidence="7">
    <location>
        <begin position="65"/>
        <end position="93"/>
    </location>
</feature>
<feature type="transmembrane region" description="Helical" evidence="7">
    <location>
        <begin position="210"/>
        <end position="231"/>
    </location>
</feature>
<comment type="similarity">
    <text evidence="2">Belongs to the NrfD family.</text>
</comment>
<feature type="transmembrane region" description="Helical" evidence="7">
    <location>
        <begin position="28"/>
        <end position="53"/>
    </location>
</feature>